<evidence type="ECO:0000313" key="1">
    <source>
        <dbReference type="EMBL" id="CDW21686.1"/>
    </source>
</evidence>
<accession>A0A0K2T890</accession>
<dbReference type="AlphaFoldDB" id="A0A0K2T890"/>
<organism evidence="1">
    <name type="scientific">Lepeophtheirus salmonis</name>
    <name type="common">Salmon louse</name>
    <name type="synonym">Caligus salmonis</name>
    <dbReference type="NCBI Taxonomy" id="72036"/>
    <lineage>
        <taxon>Eukaryota</taxon>
        <taxon>Metazoa</taxon>
        <taxon>Ecdysozoa</taxon>
        <taxon>Arthropoda</taxon>
        <taxon>Crustacea</taxon>
        <taxon>Multicrustacea</taxon>
        <taxon>Hexanauplia</taxon>
        <taxon>Copepoda</taxon>
        <taxon>Siphonostomatoida</taxon>
        <taxon>Caligidae</taxon>
        <taxon>Lepeophtheirus</taxon>
    </lineage>
</organism>
<proteinExistence type="predicted"/>
<dbReference type="EMBL" id="HACA01004325">
    <property type="protein sequence ID" value="CDW21686.1"/>
    <property type="molecule type" value="Transcribed_RNA"/>
</dbReference>
<sequence length="71" mass="8298">MKNHRHTFFSIDKNSVLLSSRINLFLIKGFPKDSIMSYDVLDTKLSDHKTIQLILNPQLKELKSKSPWILN</sequence>
<protein>
    <submittedName>
        <fullName evidence="1">Uncharacterized protein</fullName>
    </submittedName>
</protein>
<name>A0A0K2T890_LEPSM</name>
<reference evidence="1" key="1">
    <citation type="submission" date="2014-05" db="EMBL/GenBank/DDBJ databases">
        <authorList>
            <person name="Chronopoulou M."/>
        </authorList>
    </citation>
    <scope>NUCLEOTIDE SEQUENCE</scope>
    <source>
        <tissue evidence="1">Whole organism</tissue>
    </source>
</reference>